<feature type="domain" description="Transposase IS4 N-terminal" evidence="2">
    <location>
        <begin position="18"/>
        <end position="111"/>
    </location>
</feature>
<dbReference type="GO" id="GO:0006313">
    <property type="term" value="P:DNA transposition"/>
    <property type="evidence" value="ECO:0007669"/>
    <property type="project" value="InterPro"/>
</dbReference>
<dbReference type="SUPFAM" id="SSF53098">
    <property type="entry name" value="Ribonuclease H-like"/>
    <property type="match status" value="1"/>
</dbReference>
<evidence type="ECO:0000259" key="2">
    <source>
        <dbReference type="Pfam" id="PF13006"/>
    </source>
</evidence>
<dbReference type="AlphaFoldDB" id="A0A1I5D275"/>
<name>A0A1I5D275_9GAMM</name>
<accession>A0A1I5D275</accession>
<dbReference type="EMBL" id="FOVO01000033">
    <property type="protein sequence ID" value="SFN93319.1"/>
    <property type="molecule type" value="Genomic_DNA"/>
</dbReference>
<keyword evidence="4" id="KW-1185">Reference proteome</keyword>
<dbReference type="InterPro" id="IPR047952">
    <property type="entry name" value="Transpos_IS4"/>
</dbReference>
<dbReference type="GO" id="GO:0004803">
    <property type="term" value="F:transposase activity"/>
    <property type="evidence" value="ECO:0007669"/>
    <property type="project" value="InterPro"/>
</dbReference>
<proteinExistence type="predicted"/>
<protein>
    <submittedName>
        <fullName evidence="3">Transposase DDE domain-containing protein</fullName>
    </submittedName>
</protein>
<sequence>MSEFSRELHATAEFNYPESLDAFSQNIPMAWMTETVKETGRATMRKRRFPAEQAVWLVLGIGLMRNRSINEVCDKLDLAFPDAKGELPSLASSRISKARHRIGVEPLRPLYHTTATEWEKEETTYSACGLKILCVDGTQFKVPETDDNQQLGYASGKATFPSVLAVTLMSARTHLISDVAFGPITQSEISYAQQWVGSVPENTLMLFDREFLSAELFQSWWGAGKNTHWLTPIKSKMRYDIFEEYSPYDKLIEMPVSPQAQQAHPHLGKTWRARLILIPDPKGEIKGFITSMECPVTYPLKAILSVYWER</sequence>
<dbReference type="InterPro" id="IPR012337">
    <property type="entry name" value="RNaseH-like_sf"/>
</dbReference>
<dbReference type="InterPro" id="IPR024473">
    <property type="entry name" value="Transposases_IS4_N"/>
</dbReference>
<dbReference type="PANTHER" id="PTHR37529">
    <property type="entry name" value="TRANSPOSASE INSG FOR INSERTION SEQUENCE ELEMENT IS4-RELATED"/>
    <property type="match status" value="1"/>
</dbReference>
<feature type="domain" description="Transposase IS4-like" evidence="1">
    <location>
        <begin position="130"/>
        <end position="239"/>
    </location>
</feature>
<dbReference type="NCBIfam" id="NF033592">
    <property type="entry name" value="transpos_IS4_1"/>
    <property type="match status" value="1"/>
</dbReference>
<dbReference type="Pfam" id="PF01609">
    <property type="entry name" value="DDE_Tnp_1"/>
    <property type="match status" value="1"/>
</dbReference>
<dbReference type="RefSeq" id="WP_217644301.1">
    <property type="nucleotide sequence ID" value="NZ_CAWRAH010000062.1"/>
</dbReference>
<dbReference type="STRING" id="53341.SAMN05421579_13336"/>
<dbReference type="PANTHER" id="PTHR37529:SF1">
    <property type="entry name" value="TRANSPOSASE INSG FOR INSERTION SEQUENCE ELEMENT IS4-RELATED"/>
    <property type="match status" value="1"/>
</dbReference>
<dbReference type="GO" id="GO:0003677">
    <property type="term" value="F:DNA binding"/>
    <property type="evidence" value="ECO:0007669"/>
    <property type="project" value="InterPro"/>
</dbReference>
<evidence type="ECO:0000259" key="1">
    <source>
        <dbReference type="Pfam" id="PF01609"/>
    </source>
</evidence>
<evidence type="ECO:0000313" key="4">
    <source>
        <dbReference type="Proteomes" id="UP000199011"/>
    </source>
</evidence>
<gene>
    <name evidence="3" type="ORF">SAMN05421579_13336</name>
</gene>
<dbReference type="Proteomes" id="UP000199011">
    <property type="component" value="Unassembled WGS sequence"/>
</dbReference>
<evidence type="ECO:0000313" key="3">
    <source>
        <dbReference type="EMBL" id="SFN93319.1"/>
    </source>
</evidence>
<organism evidence="3 4">
    <name type="scientific">Xenorhabdus japonica</name>
    <dbReference type="NCBI Taxonomy" id="53341"/>
    <lineage>
        <taxon>Bacteria</taxon>
        <taxon>Pseudomonadati</taxon>
        <taxon>Pseudomonadota</taxon>
        <taxon>Gammaproteobacteria</taxon>
        <taxon>Enterobacterales</taxon>
        <taxon>Morganellaceae</taxon>
        <taxon>Xenorhabdus</taxon>
    </lineage>
</organism>
<dbReference type="InterPro" id="IPR002559">
    <property type="entry name" value="Transposase_11"/>
</dbReference>
<reference evidence="4" key="1">
    <citation type="submission" date="2016-10" db="EMBL/GenBank/DDBJ databases">
        <authorList>
            <person name="Varghese N."/>
            <person name="Submissions S."/>
        </authorList>
    </citation>
    <scope>NUCLEOTIDE SEQUENCE [LARGE SCALE GENOMIC DNA]</scope>
    <source>
        <strain evidence="4">DSM 16522</strain>
    </source>
</reference>
<dbReference type="Pfam" id="PF13006">
    <property type="entry name" value="Nterm_IS4"/>
    <property type="match status" value="1"/>
</dbReference>